<keyword evidence="1" id="KW-0812">Transmembrane</keyword>
<organism evidence="2">
    <name type="scientific">Virus NIOZ-UU159</name>
    <dbReference type="NCBI Taxonomy" id="2763270"/>
    <lineage>
        <taxon>Viruses</taxon>
    </lineage>
</organism>
<accession>A0A7S9SUF5</accession>
<keyword evidence="1" id="KW-1133">Transmembrane helix</keyword>
<reference evidence="2" key="1">
    <citation type="submission" date="2020-08" db="EMBL/GenBank/DDBJ databases">
        <title>Bridging the membrane lipid divide: bacteria of the FCB group superphylum have the potential to synthesize archaeal ether lipids.</title>
        <authorList>
            <person name="Villanueva L."/>
            <person name="von Meijenfeldt F.A.B."/>
            <person name="Westbye A.B."/>
            <person name="Yadav S."/>
            <person name="Hopmans E.C."/>
            <person name="Dutilh B.E."/>
            <person name="Sinninghe Damste J.S."/>
        </authorList>
    </citation>
    <scope>NUCLEOTIDE SEQUENCE</scope>
    <source>
        <strain evidence="2">NIOZ-UU159</strain>
    </source>
</reference>
<protein>
    <submittedName>
        <fullName evidence="2">Uncharacterized protein</fullName>
    </submittedName>
</protein>
<dbReference type="EMBL" id="MW030577">
    <property type="protein sequence ID" value="QPI16547.1"/>
    <property type="molecule type" value="Genomic_DNA"/>
</dbReference>
<sequence>MDISEINNILIYECKNYLYMFFKQTEYTREMWFKYLDYFGVNVYNNILPVIIPVFILNIILSFILVLIIKPLISNSHKNKQHYYSRIF</sequence>
<name>A0A7S9SUF5_9VIRU</name>
<gene>
    <name evidence="2" type="ORF">NIOZUU159_00035</name>
</gene>
<keyword evidence="1" id="KW-0472">Membrane</keyword>
<feature type="transmembrane region" description="Helical" evidence="1">
    <location>
        <begin position="47"/>
        <end position="69"/>
    </location>
</feature>
<evidence type="ECO:0000256" key="1">
    <source>
        <dbReference type="SAM" id="Phobius"/>
    </source>
</evidence>
<proteinExistence type="predicted"/>
<evidence type="ECO:0000313" key="2">
    <source>
        <dbReference type="EMBL" id="QPI16547.1"/>
    </source>
</evidence>